<name>A0ABP5Z9N8_9MICO</name>
<dbReference type="RefSeq" id="WP_344256101.1">
    <property type="nucleotide sequence ID" value="NZ_BAAARE010000014.1"/>
</dbReference>
<comment type="caution">
    <text evidence="2">The sequence shown here is derived from an EMBL/GenBank/DDBJ whole genome shotgun (WGS) entry which is preliminary data.</text>
</comment>
<evidence type="ECO:0000313" key="2">
    <source>
        <dbReference type="EMBL" id="GAA2492320.1"/>
    </source>
</evidence>
<evidence type="ECO:0008006" key="4">
    <source>
        <dbReference type="Google" id="ProtNLM"/>
    </source>
</evidence>
<feature type="region of interest" description="Disordered" evidence="1">
    <location>
        <begin position="1"/>
        <end position="33"/>
    </location>
</feature>
<organism evidence="2 3">
    <name type="scientific">Terrabacter carboxydivorans</name>
    <dbReference type="NCBI Taxonomy" id="619730"/>
    <lineage>
        <taxon>Bacteria</taxon>
        <taxon>Bacillati</taxon>
        <taxon>Actinomycetota</taxon>
        <taxon>Actinomycetes</taxon>
        <taxon>Micrococcales</taxon>
        <taxon>Intrasporangiaceae</taxon>
        <taxon>Terrabacter</taxon>
    </lineage>
</organism>
<gene>
    <name evidence="2" type="ORF">GCM10009858_32960</name>
</gene>
<evidence type="ECO:0000256" key="1">
    <source>
        <dbReference type="SAM" id="MobiDB-lite"/>
    </source>
</evidence>
<sequence>MAKRGFFAEMNHQAQQAEKRRRQQEAAAARAHASAVRAAEIARRKAENARAATARASAAEQKAAERVAAQLYAEARAAEANSMNVELANAYEEIDGLLAATLEVDDYVDLESLKVTSVEHPPFRPGRLAVPAEPMPELVYPPQPEFVGPPAPTGLSGVFGKKKHQEAVAQAEVDHRQQCGAWQAHCQKMHDDYVAEQAGREQAEAQRVKDLVEAEHTYKSECAEREAEAEQRNADLTKLINDLAFDVPDAIEQYVGVVLSNSVYPENFPVSHDYAFDLDSRELALTVRIPEPADVPAVKEYRYAKGKDEITPSMLPVKAQKDRYADAVWQVAVRTLHEVFEADRAGKIHTIALTVGVDRIAPATGLPETVPLAVVSADMESFGEFDLARVVPHATLTHLGAAVSKAPFDLAPADTGSGVRVRGLG</sequence>
<keyword evidence="3" id="KW-1185">Reference proteome</keyword>
<accession>A0ABP5Z9N8</accession>
<proteinExistence type="predicted"/>
<dbReference type="EMBL" id="BAAARE010000014">
    <property type="protein sequence ID" value="GAA2492320.1"/>
    <property type="molecule type" value="Genomic_DNA"/>
</dbReference>
<evidence type="ECO:0000313" key="3">
    <source>
        <dbReference type="Proteomes" id="UP001500730"/>
    </source>
</evidence>
<reference evidence="3" key="1">
    <citation type="journal article" date="2019" name="Int. J. Syst. Evol. Microbiol.">
        <title>The Global Catalogue of Microorganisms (GCM) 10K type strain sequencing project: providing services to taxonomists for standard genome sequencing and annotation.</title>
        <authorList>
            <consortium name="The Broad Institute Genomics Platform"/>
            <consortium name="The Broad Institute Genome Sequencing Center for Infectious Disease"/>
            <person name="Wu L."/>
            <person name="Ma J."/>
        </authorList>
    </citation>
    <scope>NUCLEOTIDE SEQUENCE [LARGE SCALE GENOMIC DNA]</scope>
    <source>
        <strain evidence="3">JCM 16259</strain>
    </source>
</reference>
<dbReference type="Proteomes" id="UP001500730">
    <property type="component" value="Unassembled WGS sequence"/>
</dbReference>
<protein>
    <recommendedName>
        <fullName evidence="4">Restriction system protein</fullName>
    </recommendedName>
</protein>